<evidence type="ECO:0000313" key="1">
    <source>
        <dbReference type="EMBL" id="QGF20882.1"/>
    </source>
</evidence>
<dbReference type="EMBL" id="MN505213">
    <property type="protein sequence ID" value="QGF20882.1"/>
    <property type="molecule type" value="Genomic_DNA"/>
</dbReference>
<dbReference type="Proteomes" id="UP000345177">
    <property type="component" value="Segment"/>
</dbReference>
<dbReference type="RefSeq" id="YP_010000070.1">
    <property type="nucleotide sequence ID" value="NC_053012.1"/>
</dbReference>
<dbReference type="KEGG" id="vg:62682710"/>
<keyword evidence="2" id="KW-1185">Reference proteome</keyword>
<protein>
    <submittedName>
        <fullName evidence="1">Uncharacterized protein</fullName>
    </submittedName>
</protein>
<name>A0A5Q2F391_9CAUD</name>
<dbReference type="GeneID" id="62682710"/>
<proteinExistence type="predicted"/>
<organism evidence="1 2">
    <name type="scientific">Serratia phage JS26</name>
    <dbReference type="NCBI Taxonomy" id="2315217"/>
    <lineage>
        <taxon>Viruses</taxon>
        <taxon>Duplodnaviria</taxon>
        <taxon>Heunggongvirae</taxon>
        <taxon>Uroviricota</taxon>
        <taxon>Caudoviricetes</taxon>
        <taxon>Casjensviridae</taxon>
        <taxon>Dunedinvirus</taxon>
        <taxon>Dunedinvirus JS26</taxon>
    </lineage>
</organism>
<sequence>MLKFMDGFEQFAGAAQVPDVLKSAGYTATGATAIGDARKVPGKALAIDGSVGRIFTSSAQKVVLGFAYKANTKRSRIVAIKDVLTLNWDDHIAIGSAVGAAIPLINLWYYYEIVINKTDMTIQVWINNELDLTTQLPQAAQFQQTYECTWGPAAQDDGTKMLDDLVFIDAAAGKYVDRIGPVAMTMRTPTEDVLQEFSPSTGTAHYPLVAAVPPDDAKFIQSNQSGNMDTFRSSAVAPATGILAVGLTVRAKKSDIDGRQMGMLVGDGKGVFKEVVQTTMDTTNTYSYAVFEKAPNDSDWTTNTVQTTPFGVAVRP</sequence>
<accession>A0A5Q2F391</accession>
<reference evidence="1 2" key="1">
    <citation type="submission" date="2019-09" db="EMBL/GenBank/DDBJ databases">
        <title>Transcriptional response of Serratia to Siphovirus infection.</title>
        <authorList>
            <person name="Malone L.M."/>
            <person name="Fineran P.C."/>
        </authorList>
    </citation>
    <scope>NUCLEOTIDE SEQUENCE [LARGE SCALE GENOMIC DNA]</scope>
</reference>
<evidence type="ECO:0000313" key="2">
    <source>
        <dbReference type="Proteomes" id="UP000345177"/>
    </source>
</evidence>